<dbReference type="GeneID" id="6075395"/>
<sequence>MSHSVADRSINILVLLLDCHITILLRAMLSSPYSSFMSSTRYDDKGRQLHFIETDTQRRERLEFSRMFRSECSEQDSSPPHEYVMSTLSPKYHHIRLHRSSSDYMNFGTDMGGESETYLMYSSHSTPSSPPPVSFAPLPPSSRGHRRHRSSLSSIPEES</sequence>
<reference evidence="2 3" key="1">
    <citation type="journal article" date="2008" name="Nature">
        <title>The genome of Laccaria bicolor provides insights into mycorrhizal symbiosis.</title>
        <authorList>
            <person name="Martin F."/>
            <person name="Aerts A."/>
            <person name="Ahren D."/>
            <person name="Brun A."/>
            <person name="Danchin E.G.J."/>
            <person name="Duchaussoy F."/>
            <person name="Gibon J."/>
            <person name="Kohler A."/>
            <person name="Lindquist E."/>
            <person name="Pereda V."/>
            <person name="Salamov A."/>
            <person name="Shapiro H.J."/>
            <person name="Wuyts J."/>
            <person name="Blaudez D."/>
            <person name="Buee M."/>
            <person name="Brokstein P."/>
            <person name="Canbaeck B."/>
            <person name="Cohen D."/>
            <person name="Courty P.E."/>
            <person name="Coutinho P.M."/>
            <person name="Delaruelle C."/>
            <person name="Detter J.C."/>
            <person name="Deveau A."/>
            <person name="DiFazio S."/>
            <person name="Duplessis S."/>
            <person name="Fraissinet-Tachet L."/>
            <person name="Lucic E."/>
            <person name="Frey-Klett P."/>
            <person name="Fourrey C."/>
            <person name="Feussner I."/>
            <person name="Gay G."/>
            <person name="Grimwood J."/>
            <person name="Hoegger P.J."/>
            <person name="Jain P."/>
            <person name="Kilaru S."/>
            <person name="Labbe J."/>
            <person name="Lin Y.C."/>
            <person name="Legue V."/>
            <person name="Le Tacon F."/>
            <person name="Marmeisse R."/>
            <person name="Melayah D."/>
            <person name="Montanini B."/>
            <person name="Muratet M."/>
            <person name="Nehls U."/>
            <person name="Niculita-Hirzel H."/>
            <person name="Oudot-Le Secq M.P."/>
            <person name="Peter M."/>
            <person name="Quesneville H."/>
            <person name="Rajashekar B."/>
            <person name="Reich M."/>
            <person name="Rouhier N."/>
            <person name="Schmutz J."/>
            <person name="Yin T."/>
            <person name="Chalot M."/>
            <person name="Henrissat B."/>
            <person name="Kuees U."/>
            <person name="Lucas S."/>
            <person name="Van de Peer Y."/>
            <person name="Podila G.K."/>
            <person name="Polle A."/>
            <person name="Pukkila P.J."/>
            <person name="Richardson P.M."/>
            <person name="Rouze P."/>
            <person name="Sanders I.R."/>
            <person name="Stajich J.E."/>
            <person name="Tunlid A."/>
            <person name="Tuskan G."/>
            <person name="Grigoriev I.V."/>
        </authorList>
    </citation>
    <scope>NUCLEOTIDE SEQUENCE [LARGE SCALE GENOMIC DNA]</scope>
    <source>
        <strain evidence="3">S238N-H82 / ATCC MYA-4686</strain>
    </source>
</reference>
<accession>B0D7H3</accession>
<dbReference type="RefSeq" id="XP_001879744.1">
    <property type="nucleotide sequence ID" value="XM_001879709.1"/>
</dbReference>
<protein>
    <submittedName>
        <fullName evidence="2">Predicted protein</fullName>
    </submittedName>
</protein>
<dbReference type="Proteomes" id="UP000001194">
    <property type="component" value="Unassembled WGS sequence"/>
</dbReference>
<evidence type="ECO:0000313" key="3">
    <source>
        <dbReference type="Proteomes" id="UP000001194"/>
    </source>
</evidence>
<dbReference type="KEGG" id="lbc:LACBIDRAFT_318939"/>
<evidence type="ECO:0000313" key="2">
    <source>
        <dbReference type="EMBL" id="EDR09395.1"/>
    </source>
</evidence>
<dbReference type="EMBL" id="DS547099">
    <property type="protein sequence ID" value="EDR09395.1"/>
    <property type="molecule type" value="Genomic_DNA"/>
</dbReference>
<dbReference type="OrthoDB" id="3044427at2759"/>
<dbReference type="InParanoid" id="B0D7H3"/>
<organism evidence="3">
    <name type="scientific">Laccaria bicolor (strain S238N-H82 / ATCC MYA-4686)</name>
    <name type="common">Bicoloured deceiver</name>
    <name type="synonym">Laccaria laccata var. bicolor</name>
    <dbReference type="NCBI Taxonomy" id="486041"/>
    <lineage>
        <taxon>Eukaryota</taxon>
        <taxon>Fungi</taxon>
        <taxon>Dikarya</taxon>
        <taxon>Basidiomycota</taxon>
        <taxon>Agaricomycotina</taxon>
        <taxon>Agaricomycetes</taxon>
        <taxon>Agaricomycetidae</taxon>
        <taxon>Agaricales</taxon>
        <taxon>Agaricineae</taxon>
        <taxon>Hydnangiaceae</taxon>
        <taxon>Laccaria</taxon>
    </lineage>
</organism>
<gene>
    <name evidence="2" type="ORF">LACBIDRAFT_318939</name>
</gene>
<feature type="region of interest" description="Disordered" evidence="1">
    <location>
        <begin position="120"/>
        <end position="159"/>
    </location>
</feature>
<evidence type="ECO:0000256" key="1">
    <source>
        <dbReference type="SAM" id="MobiDB-lite"/>
    </source>
</evidence>
<dbReference type="HOGENOM" id="CLU_1661062_0_0_1"/>
<name>B0D7H3_LACBS</name>
<keyword evidence="3" id="KW-1185">Reference proteome</keyword>
<feature type="compositionally biased region" description="Pro residues" evidence="1">
    <location>
        <begin position="128"/>
        <end position="140"/>
    </location>
</feature>
<dbReference type="AlphaFoldDB" id="B0D7H3"/>
<proteinExistence type="predicted"/>